<feature type="compositionally biased region" description="Basic residues" evidence="1">
    <location>
        <begin position="87"/>
        <end position="97"/>
    </location>
</feature>
<evidence type="ECO:0000256" key="1">
    <source>
        <dbReference type="SAM" id="MobiDB-lite"/>
    </source>
</evidence>
<keyword evidence="3" id="KW-1185">Reference proteome</keyword>
<gene>
    <name evidence="2" type="ORF">C0Q70_15482</name>
</gene>
<protein>
    <submittedName>
        <fullName evidence="2">Uncharacterized protein</fullName>
    </submittedName>
</protein>
<feature type="compositionally biased region" description="Basic residues" evidence="1">
    <location>
        <begin position="45"/>
        <end position="56"/>
    </location>
</feature>
<sequence>MQLEIGGCSAWGYGIIASSQHVKTFQPQRTAKCRLDTFRRRNSKRWRRERRKKSQGHRINDFPEFLSGEEQTNTQHIAVKFVTTEPHRRRTLRRARKSPSSSITDLNNGTDRSSSLTPLGYASSLDGSEDLGYFTQSMVSLPGSRPTSRGRTGRGHPGGHGGGTADVCRAARASDPLGGAAGCERTEGLRNFKDGGGSDTARSLPPPPKTAAFEKVMTLRNDGPEEAVTPSSTKPARKWHCPCPPFGFCRVNRSEVAPSGMKATPGHKQWNSLASGGKVPSLAIISTHDDAGITLPNAPSRSSSVLGSLSGIHPPSRTGTPSLEVDKYGSLPSELYGSVNGLNMLPVDSNPEQRQTVLHIYMLSSSSPMIMLLRGAWHNYLIRATLELESTKEADGLSHHPILNSKREKNEMIFSTVKRQLSEPGNSMESYFQLFTDLKQATETNFLLKRLFWRSEEIFALMVQQLQQYMPNSKANLQTEDGRGQRIDELDFSILIISTLSLMFRESEIVPVRLQTLKGERCRHVIDLLVTLTSPPMEHEKKFQLIKHWSAPPKTTHLGLREGSTKDNELSQLYAEYIRVSITAVFELFLVAKQSQTEVGHGFLLSQGWMVRVIDEAKNMEQFVERVMGQVLAIINLARHGSVSGEQAVQLYQQFTILMSILEYSPQILTFLHSHYHEEFKYFIKGPVLARKIPTSYPIAAATVHVVGQVSSKVLSDASSRASKTQW</sequence>
<reference evidence="2 3" key="1">
    <citation type="submission" date="2018-04" db="EMBL/GenBank/DDBJ databases">
        <title>The genome of golden apple snail Pomacea canaliculata provides insight into stress tolerance and invasive adaptation.</title>
        <authorList>
            <person name="Liu C."/>
            <person name="Liu B."/>
            <person name="Ren Y."/>
            <person name="Zhang Y."/>
            <person name="Wang H."/>
            <person name="Li S."/>
            <person name="Jiang F."/>
            <person name="Yin L."/>
            <person name="Zhang G."/>
            <person name="Qian W."/>
            <person name="Fan W."/>
        </authorList>
    </citation>
    <scope>NUCLEOTIDE SEQUENCE [LARGE SCALE GENOMIC DNA]</scope>
    <source>
        <strain evidence="2">SZHN2017</strain>
        <tissue evidence="2">Muscle</tissue>
    </source>
</reference>
<feature type="region of interest" description="Disordered" evidence="1">
    <location>
        <begin position="45"/>
        <end position="70"/>
    </location>
</feature>
<proteinExistence type="predicted"/>
<name>A0A2T7NUZ9_POMCA</name>
<feature type="compositionally biased region" description="Gly residues" evidence="1">
    <location>
        <begin position="155"/>
        <end position="164"/>
    </location>
</feature>
<feature type="compositionally biased region" description="Low complexity" evidence="1">
    <location>
        <begin position="300"/>
        <end position="311"/>
    </location>
</feature>
<feature type="compositionally biased region" description="Polar residues" evidence="1">
    <location>
        <begin position="98"/>
        <end position="117"/>
    </location>
</feature>
<dbReference type="InterPro" id="IPR027878">
    <property type="entry name" value="DUF4551"/>
</dbReference>
<comment type="caution">
    <text evidence="2">The sequence shown here is derived from an EMBL/GenBank/DDBJ whole genome shotgun (WGS) entry which is preliminary data.</text>
</comment>
<feature type="region of interest" description="Disordered" evidence="1">
    <location>
        <begin position="84"/>
        <end position="121"/>
    </location>
</feature>
<dbReference type="AlphaFoldDB" id="A0A2T7NUZ9"/>
<feature type="region of interest" description="Disordered" evidence="1">
    <location>
        <begin position="179"/>
        <end position="208"/>
    </location>
</feature>
<dbReference type="Pfam" id="PF15087">
    <property type="entry name" value="DUF4551"/>
    <property type="match status" value="2"/>
</dbReference>
<feature type="compositionally biased region" description="Basic and acidic residues" evidence="1">
    <location>
        <begin position="184"/>
        <end position="193"/>
    </location>
</feature>
<accession>A0A2T7NUZ9</accession>
<dbReference type="PANTHER" id="PTHR35354:SF1">
    <property type="entry name" value="RGD1561648"/>
    <property type="match status" value="1"/>
</dbReference>
<dbReference type="PANTHER" id="PTHR35354">
    <property type="entry name" value="RGD1561648"/>
    <property type="match status" value="1"/>
</dbReference>
<dbReference type="OrthoDB" id="6022562at2759"/>
<evidence type="ECO:0000313" key="2">
    <source>
        <dbReference type="EMBL" id="PVD24985.1"/>
    </source>
</evidence>
<dbReference type="EMBL" id="PZQS01000009">
    <property type="protein sequence ID" value="PVD24985.1"/>
    <property type="molecule type" value="Genomic_DNA"/>
</dbReference>
<organism evidence="2 3">
    <name type="scientific">Pomacea canaliculata</name>
    <name type="common">Golden apple snail</name>
    <dbReference type="NCBI Taxonomy" id="400727"/>
    <lineage>
        <taxon>Eukaryota</taxon>
        <taxon>Metazoa</taxon>
        <taxon>Spiralia</taxon>
        <taxon>Lophotrochozoa</taxon>
        <taxon>Mollusca</taxon>
        <taxon>Gastropoda</taxon>
        <taxon>Caenogastropoda</taxon>
        <taxon>Architaenioglossa</taxon>
        <taxon>Ampullarioidea</taxon>
        <taxon>Ampullariidae</taxon>
        <taxon>Pomacea</taxon>
    </lineage>
</organism>
<dbReference type="Proteomes" id="UP000245119">
    <property type="component" value="Linkage Group LG9"/>
</dbReference>
<feature type="region of interest" description="Disordered" evidence="1">
    <location>
        <begin position="138"/>
        <end position="167"/>
    </location>
</feature>
<feature type="region of interest" description="Disordered" evidence="1">
    <location>
        <begin position="297"/>
        <end position="323"/>
    </location>
</feature>
<evidence type="ECO:0000313" key="3">
    <source>
        <dbReference type="Proteomes" id="UP000245119"/>
    </source>
</evidence>